<reference evidence="2 3" key="1">
    <citation type="journal article" date="2022" name="Gigascience">
        <title>A chromosome-level genome assembly and annotation of the desert horned lizard, Phrynosoma platyrhinos, provides insight into chromosomal rearrangements among reptiles.</title>
        <authorList>
            <person name="Koochekian N."/>
            <person name="Ascanio A."/>
            <person name="Farleigh K."/>
            <person name="Card D.C."/>
            <person name="Schield D.R."/>
            <person name="Castoe T.A."/>
            <person name="Jezkova T."/>
        </authorList>
    </citation>
    <scope>NUCLEOTIDE SEQUENCE [LARGE SCALE GENOMIC DNA]</scope>
    <source>
        <strain evidence="2">NK-2021</strain>
    </source>
</reference>
<dbReference type="Proteomes" id="UP000826234">
    <property type="component" value="Unassembled WGS sequence"/>
</dbReference>
<name>A0ABQ7SYM8_PHRPL</name>
<protein>
    <submittedName>
        <fullName evidence="2">Uncharacterized protein</fullName>
    </submittedName>
</protein>
<dbReference type="EMBL" id="JAIPUX010003289">
    <property type="protein sequence ID" value="KAH0622557.1"/>
    <property type="molecule type" value="Genomic_DNA"/>
</dbReference>
<evidence type="ECO:0000313" key="2">
    <source>
        <dbReference type="EMBL" id="KAH0622557.1"/>
    </source>
</evidence>
<evidence type="ECO:0000256" key="1">
    <source>
        <dbReference type="SAM" id="MobiDB-lite"/>
    </source>
</evidence>
<keyword evidence="3" id="KW-1185">Reference proteome</keyword>
<gene>
    <name evidence="2" type="ORF">JD844_024958</name>
</gene>
<sequence length="236" mass="26497">MSLNEVGRFPPAISEDDNIIIHLVPLEQPLPVETPPPEESEPQDLPSSPAANDETQISGEGHQEQAFQSPAGETQATGPNEVSGTPQETAVWRVPLHTVVRRVRADEEFQDRRARRGELIARTIIKDSRQEGRLNCVLARRQHQSLLRALRNDSITLESLARTLRKDSASAAQHRHQLYSYLDRLIVAGKESVVQKCHRNDIMERHLASNNSSSTQAVSILGTNKWMKRYLHDIGI</sequence>
<proteinExistence type="predicted"/>
<feature type="region of interest" description="Disordered" evidence="1">
    <location>
        <begin position="26"/>
        <end position="90"/>
    </location>
</feature>
<feature type="compositionally biased region" description="Polar residues" evidence="1">
    <location>
        <begin position="45"/>
        <end position="58"/>
    </location>
</feature>
<comment type="caution">
    <text evidence="2">The sequence shown here is derived from an EMBL/GenBank/DDBJ whole genome shotgun (WGS) entry which is preliminary data.</text>
</comment>
<organism evidence="2 3">
    <name type="scientific">Phrynosoma platyrhinos</name>
    <name type="common">Desert horned lizard</name>
    <dbReference type="NCBI Taxonomy" id="52577"/>
    <lineage>
        <taxon>Eukaryota</taxon>
        <taxon>Metazoa</taxon>
        <taxon>Chordata</taxon>
        <taxon>Craniata</taxon>
        <taxon>Vertebrata</taxon>
        <taxon>Euteleostomi</taxon>
        <taxon>Lepidosauria</taxon>
        <taxon>Squamata</taxon>
        <taxon>Bifurcata</taxon>
        <taxon>Unidentata</taxon>
        <taxon>Episquamata</taxon>
        <taxon>Toxicofera</taxon>
        <taxon>Iguania</taxon>
        <taxon>Phrynosomatidae</taxon>
        <taxon>Phrynosomatinae</taxon>
        <taxon>Phrynosoma</taxon>
    </lineage>
</organism>
<feature type="compositionally biased region" description="Polar residues" evidence="1">
    <location>
        <begin position="65"/>
        <end position="88"/>
    </location>
</feature>
<accession>A0ABQ7SYM8</accession>
<evidence type="ECO:0000313" key="3">
    <source>
        <dbReference type="Proteomes" id="UP000826234"/>
    </source>
</evidence>